<evidence type="ECO:0000313" key="2">
    <source>
        <dbReference type="EMBL" id="MED6162264.1"/>
    </source>
</evidence>
<accession>A0ABU6UMH4</accession>
<evidence type="ECO:0000313" key="3">
    <source>
        <dbReference type="Proteomes" id="UP001341840"/>
    </source>
</evidence>
<protein>
    <submittedName>
        <fullName evidence="2">Uncharacterized protein</fullName>
    </submittedName>
</protein>
<proteinExistence type="predicted"/>
<keyword evidence="3" id="KW-1185">Reference proteome</keyword>
<gene>
    <name evidence="2" type="ORF">PIB30_068788</name>
</gene>
<reference evidence="2 3" key="1">
    <citation type="journal article" date="2023" name="Plants (Basel)">
        <title>Bridging the Gap: Combining Genomics and Transcriptomics Approaches to Understand Stylosanthes scabra, an Orphan Legume from the Brazilian Caatinga.</title>
        <authorList>
            <person name="Ferreira-Neto J.R.C."/>
            <person name="da Silva M.D."/>
            <person name="Binneck E."/>
            <person name="de Melo N.F."/>
            <person name="da Silva R.H."/>
            <person name="de Melo A.L.T.M."/>
            <person name="Pandolfi V."/>
            <person name="Bustamante F.O."/>
            <person name="Brasileiro-Vidal A.C."/>
            <person name="Benko-Iseppon A.M."/>
        </authorList>
    </citation>
    <scope>NUCLEOTIDE SEQUENCE [LARGE SCALE GENOMIC DNA]</scope>
    <source>
        <tissue evidence="2">Leaves</tissue>
    </source>
</reference>
<dbReference type="Proteomes" id="UP001341840">
    <property type="component" value="Unassembled WGS sequence"/>
</dbReference>
<feature type="region of interest" description="Disordered" evidence="1">
    <location>
        <begin position="63"/>
        <end position="83"/>
    </location>
</feature>
<evidence type="ECO:0000256" key="1">
    <source>
        <dbReference type="SAM" id="MobiDB-lite"/>
    </source>
</evidence>
<name>A0ABU6UMH4_9FABA</name>
<sequence>MDDDGDREGKVNSATANERRACGFGDGILEFCPVWMVLEESNGFHERSALQDRRNECKCKKVEKKSEERQGKRQKHRIRVLKGDQQQQQAVVVRERRGLLEKGDRRWLGFCLEDGAERWTVVVVQLVAWCLEVGSFGSEGG</sequence>
<dbReference type="EMBL" id="JASCZI010121572">
    <property type="protein sequence ID" value="MED6162264.1"/>
    <property type="molecule type" value="Genomic_DNA"/>
</dbReference>
<comment type="caution">
    <text evidence="2">The sequence shown here is derived from an EMBL/GenBank/DDBJ whole genome shotgun (WGS) entry which is preliminary data.</text>
</comment>
<organism evidence="2 3">
    <name type="scientific">Stylosanthes scabra</name>
    <dbReference type="NCBI Taxonomy" id="79078"/>
    <lineage>
        <taxon>Eukaryota</taxon>
        <taxon>Viridiplantae</taxon>
        <taxon>Streptophyta</taxon>
        <taxon>Embryophyta</taxon>
        <taxon>Tracheophyta</taxon>
        <taxon>Spermatophyta</taxon>
        <taxon>Magnoliopsida</taxon>
        <taxon>eudicotyledons</taxon>
        <taxon>Gunneridae</taxon>
        <taxon>Pentapetalae</taxon>
        <taxon>rosids</taxon>
        <taxon>fabids</taxon>
        <taxon>Fabales</taxon>
        <taxon>Fabaceae</taxon>
        <taxon>Papilionoideae</taxon>
        <taxon>50 kb inversion clade</taxon>
        <taxon>dalbergioids sensu lato</taxon>
        <taxon>Dalbergieae</taxon>
        <taxon>Pterocarpus clade</taxon>
        <taxon>Stylosanthes</taxon>
    </lineage>
</organism>